<feature type="transmembrane region" description="Helical" evidence="2">
    <location>
        <begin position="100"/>
        <end position="122"/>
    </location>
</feature>
<keyword evidence="2" id="KW-0472">Membrane</keyword>
<evidence type="ECO:0000313" key="3">
    <source>
        <dbReference type="EMBL" id="OWT63476.1"/>
    </source>
</evidence>
<dbReference type="InterPro" id="IPR021296">
    <property type="entry name" value="DUF2868"/>
</dbReference>
<feature type="transmembrane region" description="Helical" evidence="2">
    <location>
        <begin position="206"/>
        <end position="225"/>
    </location>
</feature>
<comment type="caution">
    <text evidence="3">The sequence shown here is derived from an EMBL/GenBank/DDBJ whole genome shotgun (WGS) entry which is preliminary data.</text>
</comment>
<keyword evidence="2" id="KW-1133">Transmembrane helix</keyword>
<keyword evidence="2" id="KW-0812">Transmembrane</keyword>
<evidence type="ECO:0000256" key="2">
    <source>
        <dbReference type="SAM" id="Phobius"/>
    </source>
</evidence>
<evidence type="ECO:0000313" key="4">
    <source>
        <dbReference type="Proteomes" id="UP000214603"/>
    </source>
</evidence>
<dbReference type="Pfam" id="PF11067">
    <property type="entry name" value="DUF2868"/>
    <property type="match status" value="1"/>
</dbReference>
<feature type="transmembrane region" description="Helical" evidence="2">
    <location>
        <begin position="257"/>
        <end position="279"/>
    </location>
</feature>
<dbReference type="OrthoDB" id="6210861at2"/>
<keyword evidence="4" id="KW-1185">Reference proteome</keyword>
<sequence>MPGADGLAAHWMAETVRLREAHWGPLEDASESRRARAEGRGLAAKILLRARYLGQREKLDELLARWKRGARLALLGLAVAALFAGAGAALGALGNGERPVNLLLALFAILGLHTLTFLAWLLSFGVHAQVAGLGRLWLWLTRKLARSPDAALAPRALLELLSRNGALRWILGGVSHGLWVCAFASLLLVLVAVLSTRRYTFGWETTLLSADAFVHATTILGWLPARLGFAMPAADMVRASNGLHTLPASVQMLWSSWLLGCVLAYGLLPRLLALLLCLYMSRRRLAATALDASLPGYAELRERLQPSSEQTGIDAPDTGEVATRIPSGHGAAQAGRPLVVGIELPGDEPWPVQALPEGMADGGNIDSRTQRNALLESLRAHPPSRLLAVCDARQTPDRGALALLAELAAPAGELRILLHGAAAGAGRSAAWRERLAAAGRPADSLYEHWPPALAWLQHGGDPSQADSGAGPDAPAPGRPQPPLQEHRDGRN</sequence>
<evidence type="ECO:0000256" key="1">
    <source>
        <dbReference type="SAM" id="MobiDB-lite"/>
    </source>
</evidence>
<gene>
    <name evidence="3" type="ORF">CEY11_03855</name>
</gene>
<organism evidence="3 4">
    <name type="scientific">Candidimonas nitroreducens</name>
    <dbReference type="NCBI Taxonomy" id="683354"/>
    <lineage>
        <taxon>Bacteria</taxon>
        <taxon>Pseudomonadati</taxon>
        <taxon>Pseudomonadota</taxon>
        <taxon>Betaproteobacteria</taxon>
        <taxon>Burkholderiales</taxon>
        <taxon>Alcaligenaceae</taxon>
        <taxon>Candidimonas</taxon>
    </lineage>
</organism>
<feature type="region of interest" description="Disordered" evidence="1">
    <location>
        <begin position="454"/>
        <end position="491"/>
    </location>
</feature>
<feature type="transmembrane region" description="Helical" evidence="2">
    <location>
        <begin position="72"/>
        <end position="93"/>
    </location>
</feature>
<feature type="transmembrane region" description="Helical" evidence="2">
    <location>
        <begin position="169"/>
        <end position="194"/>
    </location>
</feature>
<name>A0A225MQ95_9BURK</name>
<dbReference type="EMBL" id="NJIH01000003">
    <property type="protein sequence ID" value="OWT63476.1"/>
    <property type="molecule type" value="Genomic_DNA"/>
</dbReference>
<feature type="compositionally biased region" description="Pro residues" evidence="1">
    <location>
        <begin position="473"/>
        <end position="482"/>
    </location>
</feature>
<reference evidence="4" key="1">
    <citation type="submission" date="2017-06" db="EMBL/GenBank/DDBJ databases">
        <title>Herbaspirillum phytohormonus sp. nov., isolated from the root nodule of Robinia pseudoacacia in lead-zinc mine.</title>
        <authorList>
            <person name="Fan M."/>
            <person name="Lin Y."/>
        </authorList>
    </citation>
    <scope>NUCLEOTIDE SEQUENCE [LARGE SCALE GENOMIC DNA]</scope>
    <source>
        <strain evidence="4">SC-089</strain>
    </source>
</reference>
<proteinExistence type="predicted"/>
<dbReference type="Proteomes" id="UP000214603">
    <property type="component" value="Unassembled WGS sequence"/>
</dbReference>
<protein>
    <recommendedName>
        <fullName evidence="5">DUF2868 domain-containing protein</fullName>
    </recommendedName>
</protein>
<accession>A0A225MQ95</accession>
<evidence type="ECO:0008006" key="5">
    <source>
        <dbReference type="Google" id="ProtNLM"/>
    </source>
</evidence>
<dbReference type="AlphaFoldDB" id="A0A225MQ95"/>